<accession>A0A9R1XXG0</accession>
<dbReference type="InterPro" id="IPR043128">
    <property type="entry name" value="Rev_trsase/Diguanyl_cyclase"/>
</dbReference>
<keyword evidence="2" id="KW-1185">Reference proteome</keyword>
<protein>
    <submittedName>
        <fullName evidence="1">Uncharacterized protein</fullName>
    </submittedName>
</protein>
<comment type="caution">
    <text evidence="1">The sequence shown here is derived from an EMBL/GenBank/DDBJ whole genome shotgun (WGS) entry which is preliminary data.</text>
</comment>
<evidence type="ECO:0000313" key="1">
    <source>
        <dbReference type="EMBL" id="KAJ0224507.1"/>
    </source>
</evidence>
<name>A0A9R1XXG0_LACSA</name>
<reference evidence="1 2" key="1">
    <citation type="journal article" date="2017" name="Nat. Commun.">
        <title>Genome assembly with in vitro proximity ligation data and whole-genome triplication in lettuce.</title>
        <authorList>
            <person name="Reyes-Chin-Wo S."/>
            <person name="Wang Z."/>
            <person name="Yang X."/>
            <person name="Kozik A."/>
            <person name="Arikit S."/>
            <person name="Song C."/>
            <person name="Xia L."/>
            <person name="Froenicke L."/>
            <person name="Lavelle D.O."/>
            <person name="Truco M.J."/>
            <person name="Xia R."/>
            <person name="Zhu S."/>
            <person name="Xu C."/>
            <person name="Xu H."/>
            <person name="Xu X."/>
            <person name="Cox K."/>
            <person name="Korf I."/>
            <person name="Meyers B.C."/>
            <person name="Michelmore R.W."/>
        </authorList>
    </citation>
    <scope>NUCLEOTIDE SEQUENCE [LARGE SCALE GENOMIC DNA]</scope>
    <source>
        <strain evidence="2">cv. Salinas</strain>
        <tissue evidence="1">Seedlings</tissue>
    </source>
</reference>
<gene>
    <name evidence="1" type="ORF">LSAT_V11C100008540</name>
</gene>
<proteinExistence type="predicted"/>
<sequence>MHQRAHIQVDPMSSASSGMFVNLGAVMLRLFTDSRFHSSITYSRHSDVDRKVREIMDRKVDTGRIGRFTGLGRKSPETHGSEGRVEYGLERRMCVSGILGDSLSFLLSELNKLTVKNRYPLPRIDDLFDQLQGGVLVLQDRLEVELSSDEGSG</sequence>
<dbReference type="Gene3D" id="3.30.70.270">
    <property type="match status" value="1"/>
</dbReference>
<evidence type="ECO:0000313" key="2">
    <source>
        <dbReference type="Proteomes" id="UP000235145"/>
    </source>
</evidence>
<dbReference type="EMBL" id="NBSK02000001">
    <property type="protein sequence ID" value="KAJ0224507.1"/>
    <property type="molecule type" value="Genomic_DNA"/>
</dbReference>
<dbReference type="Proteomes" id="UP000235145">
    <property type="component" value="Unassembled WGS sequence"/>
</dbReference>
<organism evidence="1 2">
    <name type="scientific">Lactuca sativa</name>
    <name type="common">Garden lettuce</name>
    <dbReference type="NCBI Taxonomy" id="4236"/>
    <lineage>
        <taxon>Eukaryota</taxon>
        <taxon>Viridiplantae</taxon>
        <taxon>Streptophyta</taxon>
        <taxon>Embryophyta</taxon>
        <taxon>Tracheophyta</taxon>
        <taxon>Spermatophyta</taxon>
        <taxon>Magnoliopsida</taxon>
        <taxon>eudicotyledons</taxon>
        <taxon>Gunneridae</taxon>
        <taxon>Pentapetalae</taxon>
        <taxon>asterids</taxon>
        <taxon>campanulids</taxon>
        <taxon>Asterales</taxon>
        <taxon>Asteraceae</taxon>
        <taxon>Cichorioideae</taxon>
        <taxon>Cichorieae</taxon>
        <taxon>Lactucinae</taxon>
        <taxon>Lactuca</taxon>
    </lineage>
</organism>
<dbReference type="AlphaFoldDB" id="A0A9R1XXG0"/>